<dbReference type="Pfam" id="PF00078">
    <property type="entry name" value="RVT_1"/>
    <property type="match status" value="1"/>
</dbReference>
<evidence type="ECO:0000313" key="3">
    <source>
        <dbReference type="Proteomes" id="UP000253915"/>
    </source>
</evidence>
<feature type="domain" description="Reverse transcriptase" evidence="1">
    <location>
        <begin position="1"/>
        <end position="266"/>
    </location>
</feature>
<dbReference type="SUPFAM" id="SSF56672">
    <property type="entry name" value="DNA/RNA polymerases"/>
    <property type="match status" value="1"/>
</dbReference>
<protein>
    <recommendedName>
        <fullName evidence="1">Reverse transcriptase domain-containing protein</fullName>
    </recommendedName>
</protein>
<evidence type="ECO:0000259" key="1">
    <source>
        <dbReference type="PROSITE" id="PS50878"/>
    </source>
</evidence>
<dbReference type="CDD" id="cd01646">
    <property type="entry name" value="RT_Bac_retron_I"/>
    <property type="match status" value="1"/>
</dbReference>
<evidence type="ECO:0000313" key="2">
    <source>
        <dbReference type="EMBL" id="RDC37685.1"/>
    </source>
</evidence>
<dbReference type="InterPro" id="IPR000477">
    <property type="entry name" value="RT_dom"/>
</dbReference>
<name>A0ABD7GIA5_EGGLN</name>
<proteinExistence type="predicted"/>
<dbReference type="EMBL" id="PPUQ01000011">
    <property type="protein sequence ID" value="RDC37685.1"/>
    <property type="molecule type" value="Genomic_DNA"/>
</dbReference>
<comment type="caution">
    <text evidence="2">The sequence shown here is derived from an EMBL/GenBank/DDBJ whole genome shotgun (WGS) entry which is preliminary data.</text>
</comment>
<sequence>MENVADLNSLYRAAVKAKNGIAWKSSVQRYEKDVLRNIVKARRDLLAGNDVRRGFHEFQLYERGKLRNISSVHISERVIHKSLSVNALVPALTPSFILDNSANTKGRGTDFAIRRLKKQLVAHYRAHGKSGYILLIDFSNYFASIAHDPLKEIVRAALDDERIVALTHGFIDACGDVGLGLGSEPNQICAVAFPSSIDHYVTEMLGVEAYGRYMDDSYCLHESKEYLQVVLALIERKCAELGIEINRKKTHIVKLSHGFTWLKKKISYGDNGKIVMRPCRESITRERRKLKKMARFVASGDMTFEQVERSYQSWRGSMLRLDAHKTVLAMDALFASLFESKNLPRGGSD</sequence>
<organism evidence="2 3">
    <name type="scientific">Eggerthella lenta</name>
    <name type="common">Eubacterium lentum</name>
    <dbReference type="NCBI Taxonomy" id="84112"/>
    <lineage>
        <taxon>Bacteria</taxon>
        <taxon>Bacillati</taxon>
        <taxon>Actinomycetota</taxon>
        <taxon>Coriobacteriia</taxon>
        <taxon>Eggerthellales</taxon>
        <taxon>Eggerthellaceae</taxon>
        <taxon>Eggerthella</taxon>
    </lineage>
</organism>
<accession>A0ABD7GIA5</accession>
<dbReference type="AlphaFoldDB" id="A0ABD7GIA5"/>
<dbReference type="PROSITE" id="PS50878">
    <property type="entry name" value="RT_POL"/>
    <property type="match status" value="1"/>
</dbReference>
<dbReference type="Proteomes" id="UP000253915">
    <property type="component" value="Unassembled WGS sequence"/>
</dbReference>
<dbReference type="RefSeq" id="WP_114526866.1">
    <property type="nucleotide sequence ID" value="NZ_CABMOO010000011.1"/>
</dbReference>
<reference evidence="2 3" key="1">
    <citation type="journal article" date="2018" name="Elife">
        <title>Discovery and characterization of a prevalent human gut bacterial enzyme sufficient for the inactivation of a family of plant toxins.</title>
        <authorList>
            <person name="Koppel N."/>
            <person name="Bisanz J.E."/>
            <person name="Pandelia M.E."/>
            <person name="Turnbaugh P.J."/>
            <person name="Balskus E.P."/>
        </authorList>
    </citation>
    <scope>NUCLEOTIDE SEQUENCE [LARGE SCALE GENOMIC DNA]</scope>
    <source>
        <strain evidence="2 3">16A</strain>
    </source>
</reference>
<dbReference type="InterPro" id="IPR043502">
    <property type="entry name" value="DNA/RNA_pol_sf"/>
</dbReference>
<gene>
    <name evidence="2" type="ORF">C1853_09210</name>
</gene>